<name>A0A0E0R1V6_ORYRU</name>
<evidence type="ECO:0000259" key="3">
    <source>
        <dbReference type="PROSITE" id="PS51767"/>
    </source>
</evidence>
<evidence type="ECO:0000256" key="2">
    <source>
        <dbReference type="ARBA" id="ARBA00022801"/>
    </source>
</evidence>
<dbReference type="SUPFAM" id="SSF50630">
    <property type="entry name" value="Acid proteases"/>
    <property type="match status" value="1"/>
</dbReference>
<dbReference type="PANTHER" id="PTHR47967">
    <property type="entry name" value="OS07G0603500 PROTEIN-RELATED"/>
    <property type="match status" value="1"/>
</dbReference>
<reference evidence="4" key="2">
    <citation type="submission" date="2015-06" db="UniProtKB">
        <authorList>
            <consortium name="EnsemblPlants"/>
        </authorList>
    </citation>
    <scope>IDENTIFICATION</scope>
</reference>
<dbReference type="Proteomes" id="UP000008022">
    <property type="component" value="Unassembled WGS sequence"/>
</dbReference>
<dbReference type="AlphaFoldDB" id="A0A0E0R1V6"/>
<keyword evidence="2" id="KW-0378">Hydrolase</keyword>
<dbReference type="GO" id="GO:0006508">
    <property type="term" value="P:proteolysis"/>
    <property type="evidence" value="ECO:0007669"/>
    <property type="project" value="UniProtKB-KW"/>
</dbReference>
<dbReference type="HOGENOM" id="CLU_1780472_0_0_1"/>
<dbReference type="GO" id="GO:0005576">
    <property type="term" value="C:extracellular region"/>
    <property type="evidence" value="ECO:0007669"/>
    <property type="project" value="TreeGrafter"/>
</dbReference>
<dbReference type="InterPro" id="IPR032799">
    <property type="entry name" value="TAXi_C"/>
</dbReference>
<dbReference type="STRING" id="4529.A0A0E0R1V6"/>
<dbReference type="eggNOG" id="KOG1339">
    <property type="taxonomic scope" value="Eukaryota"/>
</dbReference>
<dbReference type="InterPro" id="IPR033121">
    <property type="entry name" value="PEPTIDASE_A1"/>
</dbReference>
<accession>A0A0E0R1V6</accession>
<reference evidence="5" key="1">
    <citation type="submission" date="2013-06" db="EMBL/GenBank/DDBJ databases">
        <authorList>
            <person name="Zhao Q."/>
        </authorList>
    </citation>
    <scope>NUCLEOTIDE SEQUENCE</scope>
    <source>
        <strain evidence="5">cv. W1943</strain>
    </source>
</reference>
<evidence type="ECO:0000256" key="1">
    <source>
        <dbReference type="ARBA" id="ARBA00022670"/>
    </source>
</evidence>
<organism evidence="4 5">
    <name type="scientific">Oryza rufipogon</name>
    <name type="common">Brownbeard rice</name>
    <name type="synonym">Asian wild rice</name>
    <dbReference type="NCBI Taxonomy" id="4529"/>
    <lineage>
        <taxon>Eukaryota</taxon>
        <taxon>Viridiplantae</taxon>
        <taxon>Streptophyta</taxon>
        <taxon>Embryophyta</taxon>
        <taxon>Tracheophyta</taxon>
        <taxon>Spermatophyta</taxon>
        <taxon>Magnoliopsida</taxon>
        <taxon>Liliopsida</taxon>
        <taxon>Poales</taxon>
        <taxon>Poaceae</taxon>
        <taxon>BOP clade</taxon>
        <taxon>Oryzoideae</taxon>
        <taxon>Oryzeae</taxon>
        <taxon>Oryzinae</taxon>
        <taxon>Oryza</taxon>
    </lineage>
</organism>
<dbReference type="InterPro" id="IPR051708">
    <property type="entry name" value="Plant_Aspart_Prot_A1"/>
</dbReference>
<dbReference type="Gramene" id="ORUFI10G18090.1">
    <property type="protein sequence ID" value="ORUFI10G18090.1"/>
    <property type="gene ID" value="ORUFI10G18090"/>
</dbReference>
<keyword evidence="5" id="KW-1185">Reference proteome</keyword>
<evidence type="ECO:0000313" key="4">
    <source>
        <dbReference type="EnsemblPlants" id="ORUFI10G18090.1"/>
    </source>
</evidence>
<sequence length="146" mass="14970">MAPGVVSPHDNLLDIFSPVTFLADGAYHAVKKAVTAAIGAAPTATPLKPFDVCFPKAGVASGAAAPDLVLTFQGGAGMTVPPSNYLLDDGNGTVCLAILSSARLNLTSELDGVSILGSLQQENIHLLFDLDKETLTFQPADCSSLS</sequence>
<dbReference type="InterPro" id="IPR021109">
    <property type="entry name" value="Peptidase_aspartic_dom_sf"/>
</dbReference>
<proteinExistence type="predicted"/>
<dbReference type="Gene3D" id="2.40.70.10">
    <property type="entry name" value="Acid Proteases"/>
    <property type="match status" value="1"/>
</dbReference>
<dbReference type="GO" id="GO:0008233">
    <property type="term" value="F:peptidase activity"/>
    <property type="evidence" value="ECO:0007669"/>
    <property type="project" value="UniProtKB-KW"/>
</dbReference>
<dbReference type="PANTHER" id="PTHR47967:SF17">
    <property type="entry name" value="EUKARYOTIC ASPARTYL PROTEASE FAMILY PROTEIN, EXPRESSED"/>
    <property type="match status" value="1"/>
</dbReference>
<feature type="domain" description="Peptidase A1" evidence="3">
    <location>
        <begin position="1"/>
        <end position="138"/>
    </location>
</feature>
<protein>
    <recommendedName>
        <fullName evidence="3">Peptidase A1 domain-containing protein</fullName>
    </recommendedName>
</protein>
<dbReference type="EnsemblPlants" id="ORUFI10G18090.1">
    <property type="protein sequence ID" value="ORUFI10G18090.1"/>
    <property type="gene ID" value="ORUFI10G18090"/>
</dbReference>
<dbReference type="Pfam" id="PF14541">
    <property type="entry name" value="TAXi_C"/>
    <property type="match status" value="1"/>
</dbReference>
<dbReference type="PROSITE" id="PS51767">
    <property type="entry name" value="PEPTIDASE_A1"/>
    <property type="match status" value="1"/>
</dbReference>
<keyword evidence="1" id="KW-0645">Protease</keyword>
<evidence type="ECO:0000313" key="5">
    <source>
        <dbReference type="Proteomes" id="UP000008022"/>
    </source>
</evidence>
<dbReference type="OMA" id="VVSPHDN"/>